<protein>
    <submittedName>
        <fullName evidence="5">Inactive tetrahydrocannabinolic acid synthase</fullName>
    </submittedName>
</protein>
<dbReference type="PROSITE" id="PS51387">
    <property type="entry name" value="FAD_PCMH"/>
    <property type="match status" value="1"/>
</dbReference>
<comment type="caution">
    <text evidence="5">The sequence shown here is derived from an EMBL/GenBank/DDBJ whole genome shotgun (WGS) entry which is preliminary data.</text>
</comment>
<dbReference type="InterPro" id="IPR016169">
    <property type="entry name" value="FAD-bd_PCMH_sub2"/>
</dbReference>
<organism evidence="5 6">
    <name type="scientific">Madurella fahalii</name>
    <dbReference type="NCBI Taxonomy" id="1157608"/>
    <lineage>
        <taxon>Eukaryota</taxon>
        <taxon>Fungi</taxon>
        <taxon>Dikarya</taxon>
        <taxon>Ascomycota</taxon>
        <taxon>Pezizomycotina</taxon>
        <taxon>Sordariomycetes</taxon>
        <taxon>Sordariomycetidae</taxon>
        <taxon>Sordariales</taxon>
        <taxon>Sordariales incertae sedis</taxon>
        <taxon>Madurella</taxon>
    </lineage>
</organism>
<dbReference type="InterPro" id="IPR016166">
    <property type="entry name" value="FAD-bd_PCMH"/>
</dbReference>
<comment type="similarity">
    <text evidence="1">Belongs to the oxygen-dependent FAD-linked oxidoreductase family.</text>
</comment>
<sequence length="629" mass="68917">MRPLLLTLLAKVVEASLGFESIQLEHEDTKAFPAISFARGPGRPPQAKCKAWPGNTDWPSDSEWQLFNASLDRALLKPNPPAAACYRGPEYDAAKCSYLLNNATDDDFYYDDPLTVLTQWPQGETCLPALNATGSCTLGGFPVYVVNATTVKHVQAAVNFARNKNIRLVIKNTGHDFGGRSLGAGSLSVWTHHLQDFEFLPHFRKGNYSGPAAHFGSGLEQWELFNYMFRHNVTIVGSGYRGIGANGGWFASGGHGNLASRYGLGADQALVIHVVTADGRYVVADEDNNTDLFHALRGGGGSTYGVVTSVIVKAYPPTTLSASFLSIACNPPPDTDARAPFAPLSAATNYVNDTERFWAALGIYFRYKKTVVDAGGVDWDYLYPLGDDSYSFRTRVTFPGVTADEAAGLLQPLYDDLARAGFSFSLNRTELEPTPYAPTSLQTPTSSNGLANTRYRSRLLPRRNWDDDALWDRTFAAIRSVVEDGGYILHGLSIGPSEKAAGWPGRSAAVNPAWREAVLHLCYMTTQPSGLTALQAVDEETRMQGFLKPLRDLTPGAGSYMNEGDPGEPDWQQSFFGANYKRLLQIKRKRDPWGVFWAQTTVGSEAWEVVTLDGYPRSQNGRLCRTDAE</sequence>
<dbReference type="InterPro" id="IPR036318">
    <property type="entry name" value="FAD-bd_PCMH-like_sf"/>
</dbReference>
<reference evidence="5 6" key="1">
    <citation type="submission" date="2024-09" db="EMBL/GenBank/DDBJ databases">
        <title>Itraconazole resistance in Madurella fahalii resulting from another homologue of gene encoding cytochrome P450 14-alpha sterol demethylase (CYP51).</title>
        <authorList>
            <person name="Yoshioka I."/>
            <person name="Fahal A.H."/>
            <person name="Kaneko S."/>
            <person name="Yaguchi T."/>
        </authorList>
    </citation>
    <scope>NUCLEOTIDE SEQUENCE [LARGE SCALE GENOMIC DNA]</scope>
    <source>
        <strain evidence="5 6">IFM 68171</strain>
    </source>
</reference>
<dbReference type="GeneID" id="98172882"/>
<dbReference type="InterPro" id="IPR012951">
    <property type="entry name" value="BBE"/>
</dbReference>
<keyword evidence="6" id="KW-1185">Reference proteome</keyword>
<feature type="chain" id="PRO_5045314211" evidence="3">
    <location>
        <begin position="16"/>
        <end position="629"/>
    </location>
</feature>
<dbReference type="InterPro" id="IPR006094">
    <property type="entry name" value="Oxid_FAD_bind_N"/>
</dbReference>
<dbReference type="SUPFAM" id="SSF56176">
    <property type="entry name" value="FAD-binding/transporter-associated domain-like"/>
    <property type="match status" value="1"/>
</dbReference>
<dbReference type="EMBL" id="BAAFSV010000001">
    <property type="protein sequence ID" value="GAB1311927.1"/>
    <property type="molecule type" value="Genomic_DNA"/>
</dbReference>
<evidence type="ECO:0000313" key="5">
    <source>
        <dbReference type="EMBL" id="GAB1311927.1"/>
    </source>
</evidence>
<evidence type="ECO:0000313" key="6">
    <source>
        <dbReference type="Proteomes" id="UP001628179"/>
    </source>
</evidence>
<accession>A0ABQ0G2H3</accession>
<keyword evidence="3" id="KW-0732">Signal</keyword>
<feature type="signal peptide" evidence="3">
    <location>
        <begin position="1"/>
        <end position="15"/>
    </location>
</feature>
<dbReference type="PANTHER" id="PTHR13878:SF91">
    <property type="entry name" value="FAD BINDING DOMAIN PROTEIN (AFU_ORTHOLOGUE AFUA_6G12070)-RELATED"/>
    <property type="match status" value="1"/>
</dbReference>
<dbReference type="InterPro" id="IPR050432">
    <property type="entry name" value="FAD-linked_Oxidoreductases_BP"/>
</dbReference>
<evidence type="ECO:0000259" key="4">
    <source>
        <dbReference type="PROSITE" id="PS51387"/>
    </source>
</evidence>
<name>A0ABQ0G2H3_9PEZI</name>
<gene>
    <name evidence="5" type="ORF">MFIFM68171_02137</name>
</gene>
<feature type="domain" description="FAD-binding PCMH-type" evidence="4">
    <location>
        <begin position="138"/>
        <end position="317"/>
    </location>
</feature>
<dbReference type="PANTHER" id="PTHR13878">
    <property type="entry name" value="GULONOLACTONE OXIDASE"/>
    <property type="match status" value="1"/>
</dbReference>
<evidence type="ECO:0000256" key="3">
    <source>
        <dbReference type="SAM" id="SignalP"/>
    </source>
</evidence>
<evidence type="ECO:0000256" key="1">
    <source>
        <dbReference type="ARBA" id="ARBA00005466"/>
    </source>
</evidence>
<dbReference type="Pfam" id="PF01565">
    <property type="entry name" value="FAD_binding_4"/>
    <property type="match status" value="1"/>
</dbReference>
<dbReference type="Proteomes" id="UP001628179">
    <property type="component" value="Unassembled WGS sequence"/>
</dbReference>
<keyword evidence="2" id="KW-0560">Oxidoreductase</keyword>
<proteinExistence type="inferred from homology"/>
<dbReference type="Gene3D" id="3.30.465.10">
    <property type="match status" value="2"/>
</dbReference>
<evidence type="ECO:0000256" key="2">
    <source>
        <dbReference type="ARBA" id="ARBA00023002"/>
    </source>
</evidence>
<dbReference type="Pfam" id="PF08031">
    <property type="entry name" value="BBE"/>
    <property type="match status" value="1"/>
</dbReference>
<dbReference type="RefSeq" id="XP_070913660.1">
    <property type="nucleotide sequence ID" value="XM_071057559.1"/>
</dbReference>